<keyword evidence="4 5" id="KW-0342">GTP-binding</keyword>
<dbReference type="InterPro" id="IPR027417">
    <property type="entry name" value="P-loop_NTPase"/>
</dbReference>
<proteinExistence type="inferred from homology"/>
<evidence type="ECO:0000256" key="5">
    <source>
        <dbReference type="RuleBase" id="RU365059"/>
    </source>
</evidence>
<name>A0A6P7U537_9MOLL</name>
<reference evidence="8" key="1">
    <citation type="submission" date="2025-08" db="UniProtKB">
        <authorList>
            <consortium name="RefSeq"/>
        </authorList>
    </citation>
    <scope>IDENTIFICATION</scope>
</reference>
<dbReference type="PANTHER" id="PTHR21231:SF7">
    <property type="entry name" value="GPN-LOOP GTPASE 3"/>
    <property type="match status" value="1"/>
</dbReference>
<evidence type="ECO:0000256" key="2">
    <source>
        <dbReference type="ARBA" id="ARBA00022741"/>
    </source>
</evidence>
<dbReference type="Proteomes" id="UP000515154">
    <property type="component" value="Unplaced"/>
</dbReference>
<organism evidence="7 8">
    <name type="scientific">Octopus sinensis</name>
    <name type="common">East Asian common octopus</name>
    <dbReference type="NCBI Taxonomy" id="2607531"/>
    <lineage>
        <taxon>Eukaryota</taxon>
        <taxon>Metazoa</taxon>
        <taxon>Spiralia</taxon>
        <taxon>Lophotrochozoa</taxon>
        <taxon>Mollusca</taxon>
        <taxon>Cephalopoda</taxon>
        <taxon>Coleoidea</taxon>
        <taxon>Octopodiformes</taxon>
        <taxon>Octopoda</taxon>
        <taxon>Incirrata</taxon>
        <taxon>Octopodidae</taxon>
        <taxon>Octopus</taxon>
    </lineage>
</organism>
<comment type="similarity">
    <text evidence="1 5">Belongs to the GPN-loop GTPase family.</text>
</comment>
<dbReference type="Gene3D" id="3.40.50.300">
    <property type="entry name" value="P-loop containing nucleotide triphosphate hydrolases"/>
    <property type="match status" value="1"/>
</dbReference>
<dbReference type="GO" id="GO:0005525">
    <property type="term" value="F:GTP binding"/>
    <property type="evidence" value="ECO:0007669"/>
    <property type="project" value="UniProtKB-KW"/>
</dbReference>
<dbReference type="InterPro" id="IPR004130">
    <property type="entry name" value="Gpn"/>
</dbReference>
<dbReference type="Pfam" id="PF03029">
    <property type="entry name" value="ATP_bind_1"/>
    <property type="match status" value="1"/>
</dbReference>
<keyword evidence="6" id="KW-0812">Transmembrane</keyword>
<evidence type="ECO:0000256" key="6">
    <source>
        <dbReference type="SAM" id="Phobius"/>
    </source>
</evidence>
<dbReference type="KEGG" id="osn:115231558"/>
<keyword evidence="6" id="KW-1133">Transmembrane helix</keyword>
<comment type="function">
    <text evidence="5">Small GTPase required for proper nuclear import of RNA polymerase II and III (RNAPII and RNAPIII). May act at an RNAP assembly step prior to nuclear import.</text>
</comment>
<dbReference type="GO" id="GO:0003924">
    <property type="term" value="F:GTPase activity"/>
    <property type="evidence" value="ECO:0007669"/>
    <property type="project" value="TreeGrafter"/>
</dbReference>
<evidence type="ECO:0000256" key="4">
    <source>
        <dbReference type="ARBA" id="ARBA00023134"/>
    </source>
</evidence>
<sequence>MRKIAEKLASMDFCLCSVFLLDSQFLVDDSKFVMAVLTSLSSLMMLALPHVTVLTKVDLISKNDRDKLEKLEFFRFNRFLEPDLWPWLNCGKSRDYKGLTSSLASVVDDYGMIQFIMLDSTDETSTMNVATTIDMVLQYNPEHKEMVALRFLFKKNISSLWSLDVSVPSYFCTSEYKAFYDSRHKSSQLNQDLTLIKKGLTLANKFMQIRKL</sequence>
<keyword evidence="3 5" id="KW-0378">Hydrolase</keyword>
<keyword evidence="6" id="KW-0472">Membrane</keyword>
<dbReference type="AlphaFoldDB" id="A0A6P7U537"/>
<comment type="subunit">
    <text evidence="5">Binds to RNA polymerase II (RNAPII).</text>
</comment>
<dbReference type="RefSeq" id="XP_029657415.1">
    <property type="nucleotide sequence ID" value="XM_029801555.1"/>
</dbReference>
<dbReference type="SUPFAM" id="SSF52540">
    <property type="entry name" value="P-loop containing nucleoside triphosphate hydrolases"/>
    <property type="match status" value="1"/>
</dbReference>
<keyword evidence="7" id="KW-1185">Reference proteome</keyword>
<evidence type="ECO:0000256" key="3">
    <source>
        <dbReference type="ARBA" id="ARBA00022801"/>
    </source>
</evidence>
<keyword evidence="2 5" id="KW-0547">Nucleotide-binding</keyword>
<feature type="transmembrane region" description="Helical" evidence="6">
    <location>
        <begin position="35"/>
        <end position="55"/>
    </location>
</feature>
<evidence type="ECO:0000256" key="1">
    <source>
        <dbReference type="ARBA" id="ARBA00005290"/>
    </source>
</evidence>
<dbReference type="PANTHER" id="PTHR21231">
    <property type="entry name" value="XPA-BINDING PROTEIN 1-RELATED"/>
    <property type="match status" value="1"/>
</dbReference>
<evidence type="ECO:0000313" key="8">
    <source>
        <dbReference type="RefSeq" id="XP_029657415.1"/>
    </source>
</evidence>
<accession>A0A6P7U537</accession>
<gene>
    <name evidence="8" type="primary">LOC115231558</name>
</gene>
<protein>
    <recommendedName>
        <fullName evidence="5">GPN-loop GTPase 3</fullName>
    </recommendedName>
</protein>
<evidence type="ECO:0000313" key="7">
    <source>
        <dbReference type="Proteomes" id="UP000515154"/>
    </source>
</evidence>